<dbReference type="STRING" id="391625.PPSIR1_02336"/>
<dbReference type="Proteomes" id="UP000005801">
    <property type="component" value="Unassembled WGS sequence"/>
</dbReference>
<accession>A6G431</accession>
<evidence type="ECO:0000313" key="1">
    <source>
        <dbReference type="EMBL" id="EDM79354.1"/>
    </source>
</evidence>
<name>A6G431_9BACT</name>
<dbReference type="EMBL" id="ABCS01000020">
    <property type="protein sequence ID" value="EDM79354.1"/>
    <property type="molecule type" value="Genomic_DNA"/>
</dbReference>
<gene>
    <name evidence="1" type="ORF">PPSIR1_02336</name>
</gene>
<dbReference type="RefSeq" id="WP_006971480.1">
    <property type="nucleotide sequence ID" value="NZ_ABCS01000020.1"/>
</dbReference>
<dbReference type="AlphaFoldDB" id="A6G431"/>
<protein>
    <submittedName>
        <fullName evidence="1">Fe-S protein, radical SAM family</fullName>
    </submittedName>
</protein>
<reference evidence="1 2" key="1">
    <citation type="submission" date="2007-06" db="EMBL/GenBank/DDBJ databases">
        <authorList>
            <person name="Shimkets L."/>
            <person name="Ferriera S."/>
            <person name="Johnson J."/>
            <person name="Kravitz S."/>
            <person name="Beeson K."/>
            <person name="Sutton G."/>
            <person name="Rogers Y.-H."/>
            <person name="Friedman R."/>
            <person name="Frazier M."/>
            <person name="Venter J.C."/>
        </authorList>
    </citation>
    <scope>NUCLEOTIDE SEQUENCE [LARGE SCALE GENOMIC DNA]</scope>
    <source>
        <strain evidence="1 2">SIR-1</strain>
    </source>
</reference>
<dbReference type="eggNOG" id="COG1032">
    <property type="taxonomic scope" value="Bacteria"/>
</dbReference>
<comment type="caution">
    <text evidence="1">The sequence shown here is derived from an EMBL/GenBank/DDBJ whole genome shotgun (WGS) entry which is preliminary data.</text>
</comment>
<dbReference type="OrthoDB" id="9762608at2"/>
<evidence type="ECO:0000313" key="2">
    <source>
        <dbReference type="Proteomes" id="UP000005801"/>
    </source>
</evidence>
<proteinExistence type="predicted"/>
<organism evidence="1 2">
    <name type="scientific">Plesiocystis pacifica SIR-1</name>
    <dbReference type="NCBI Taxonomy" id="391625"/>
    <lineage>
        <taxon>Bacteria</taxon>
        <taxon>Pseudomonadati</taxon>
        <taxon>Myxococcota</taxon>
        <taxon>Polyangia</taxon>
        <taxon>Nannocystales</taxon>
        <taxon>Nannocystaceae</taxon>
        <taxon>Plesiocystis</taxon>
    </lineage>
</organism>
<sequence length="263" mass="29055">MPSPDRPRFDPDQPVAAAVAARRFPTALPAATLLQPGILDGLPAGLDAIHVDFGSLGPAGARAHVLALTELVQRLQARGVRVSGRFTLGLDHDEVGSFERLVAWVEDQGLAEVELRLRTPEPGSAEVRELASVDRIVHRDWRAWDGAHVVVEPARMSAVTLYRGWAWCGQVLDSWPSRWRRRPRELTALPGFLLRQLDALVVRGARAWVGRWRWRARTWLGQIGSSRPRRPFVPRATGRAASLHPEPSGALALGGPAVYFEPR</sequence>
<keyword evidence="2" id="KW-1185">Reference proteome</keyword>